<dbReference type="AlphaFoldDB" id="J2SX15"/>
<dbReference type="EMBL" id="AKJY01000059">
    <property type="protein sequence ID" value="EJL70172.1"/>
    <property type="molecule type" value="Genomic_DNA"/>
</dbReference>
<dbReference type="PATRIC" id="fig|1144316.3.peg.2891"/>
<reference evidence="2 3" key="1">
    <citation type="journal article" date="2012" name="J. Bacteriol.">
        <title>Twenty-one genome sequences from Pseudomonas species and 19 genome sequences from diverse bacteria isolated from the rhizosphere and endosphere of Populus deltoides.</title>
        <authorList>
            <person name="Brown S.D."/>
            <person name="Utturkar S.M."/>
            <person name="Klingeman D.M."/>
            <person name="Johnson C.M."/>
            <person name="Martin S.L."/>
            <person name="Land M.L."/>
            <person name="Lu T.Y."/>
            <person name="Schadt C.W."/>
            <person name="Doktycz M.J."/>
            <person name="Pelletier D.A."/>
        </authorList>
    </citation>
    <scope>NUCLEOTIDE SEQUENCE [LARGE SCALE GENOMIC DNA]</scope>
    <source>
        <strain evidence="2 3">CF314</strain>
    </source>
</reference>
<dbReference type="GO" id="GO:0003677">
    <property type="term" value="F:DNA binding"/>
    <property type="evidence" value="ECO:0007669"/>
    <property type="project" value="InterPro"/>
</dbReference>
<keyword evidence="1" id="KW-1133">Transmembrane helix</keyword>
<gene>
    <name evidence="2" type="ORF">PMI13_02875</name>
</gene>
<dbReference type="Proteomes" id="UP000007509">
    <property type="component" value="Unassembled WGS sequence"/>
</dbReference>
<keyword evidence="1" id="KW-0472">Membrane</keyword>
<feature type="transmembrane region" description="Helical" evidence="1">
    <location>
        <begin position="382"/>
        <end position="402"/>
    </location>
</feature>
<evidence type="ECO:0000313" key="3">
    <source>
        <dbReference type="Proteomes" id="UP000007509"/>
    </source>
</evidence>
<accession>J2SX15</accession>
<dbReference type="OrthoDB" id="1090267at2"/>
<evidence type="ECO:0000256" key="1">
    <source>
        <dbReference type="SAM" id="Phobius"/>
    </source>
</evidence>
<dbReference type="Gene3D" id="1.25.40.10">
    <property type="entry name" value="Tetratricopeptide repeat domain"/>
    <property type="match status" value="1"/>
</dbReference>
<dbReference type="GO" id="GO:0006355">
    <property type="term" value="P:regulation of DNA-templated transcription"/>
    <property type="evidence" value="ECO:0007669"/>
    <property type="project" value="InterPro"/>
</dbReference>
<proteinExistence type="predicted"/>
<keyword evidence="1" id="KW-0812">Transmembrane</keyword>
<protein>
    <submittedName>
        <fullName evidence="2">Uncharacterized protein</fullName>
    </submittedName>
</protein>
<keyword evidence="3" id="KW-1185">Reference proteome</keyword>
<evidence type="ECO:0000313" key="2">
    <source>
        <dbReference type="EMBL" id="EJL70172.1"/>
    </source>
</evidence>
<sequence length="567" mass="67167">MRFFFLCYVFLFVSSFQKMTINDDDYFYKITEELIPIIHKTDKILIIQRRELDQFKKTGGDKYLISSKYIDMFLHKEDPSKQIEIAYDLLRINRGRYDFISMACNFNLAITLENISPKLAMQFVSAAIKYDEKLEGKYYLGHLYHIKGRIYYNEKAYASAMHNFNKALLSFRNDHQHNNTIYIASMYNNFGLTYSKLNKIKEAHKETERGISILQNKGNLSREEIDFLHIMKGNSGFYLYKLKNYPAAEKLLLEEFEYYKNKESFCSESIVSSQRLFDLYLATHQKEKQNQIIDYLIKTEPKLKNTHSRIVANEVIQEYYVSTNNYTPLKAVSEKLIGLNHSYYDENKRNVKKISDLLNNQIIRNNKEKDDYKAYQQKRKNLLFIIFILIVFGVFGIILYNIKKHNKREKELLKNNGKILEQNNEFQKEKIKNLLQSLNLKIDTEKAFLEYLKKNKKINGDNDSEQILKELFLKVNNLIQIDRRSYDLIIEGNIENKLFLEKLSVLCPTLTNTELKFCTYYRMNLSSKEISSLENTTNGTIRVYKTKIKSKLKLNKEDDLSCFLNNI</sequence>
<name>J2SX15_9FLAO</name>
<comment type="caution">
    <text evidence="2">The sequence shown here is derived from an EMBL/GenBank/DDBJ whole genome shotgun (WGS) entry which is preliminary data.</text>
</comment>
<organism evidence="2 3">
    <name type="scientific">Chryseobacterium populi</name>
    <dbReference type="NCBI Taxonomy" id="1144316"/>
    <lineage>
        <taxon>Bacteria</taxon>
        <taxon>Pseudomonadati</taxon>
        <taxon>Bacteroidota</taxon>
        <taxon>Flavobacteriia</taxon>
        <taxon>Flavobacteriales</taxon>
        <taxon>Weeksellaceae</taxon>
        <taxon>Chryseobacterium group</taxon>
        <taxon>Chryseobacterium</taxon>
    </lineage>
</organism>
<dbReference type="InterPro" id="IPR011990">
    <property type="entry name" value="TPR-like_helical_dom_sf"/>
</dbReference>
<dbReference type="SUPFAM" id="SSF48452">
    <property type="entry name" value="TPR-like"/>
    <property type="match status" value="1"/>
</dbReference>
<dbReference type="InterPro" id="IPR016032">
    <property type="entry name" value="Sig_transdc_resp-reg_C-effctor"/>
</dbReference>
<dbReference type="SUPFAM" id="SSF46894">
    <property type="entry name" value="C-terminal effector domain of the bipartite response regulators"/>
    <property type="match status" value="1"/>
</dbReference>